<dbReference type="InterPro" id="IPR036464">
    <property type="entry name" value="Rubisco_LSMT_subst-bd_sf"/>
</dbReference>
<evidence type="ECO:0000313" key="3">
    <source>
        <dbReference type="Proteomes" id="UP000649617"/>
    </source>
</evidence>
<evidence type="ECO:0008006" key="4">
    <source>
        <dbReference type="Google" id="ProtNLM"/>
    </source>
</evidence>
<dbReference type="SUPFAM" id="SSF81822">
    <property type="entry name" value="RuBisCo LSMT C-terminal, substrate-binding domain"/>
    <property type="match status" value="1"/>
</dbReference>
<dbReference type="OrthoDB" id="430509at2759"/>
<name>A0A812PCL2_SYMPI</name>
<protein>
    <recommendedName>
        <fullName evidence="4">Rubisco LSMT substrate-binding domain-containing protein</fullName>
    </recommendedName>
</protein>
<dbReference type="Gene3D" id="3.90.1420.10">
    <property type="entry name" value="Rubisco LSMT, substrate-binding domain"/>
    <property type="match status" value="1"/>
</dbReference>
<feature type="compositionally biased region" description="Basic and acidic residues" evidence="1">
    <location>
        <begin position="107"/>
        <end position="117"/>
    </location>
</feature>
<feature type="compositionally biased region" description="Acidic residues" evidence="1">
    <location>
        <begin position="96"/>
        <end position="106"/>
    </location>
</feature>
<reference evidence="2" key="1">
    <citation type="submission" date="2021-02" db="EMBL/GenBank/DDBJ databases">
        <authorList>
            <person name="Dougan E. K."/>
            <person name="Rhodes N."/>
            <person name="Thang M."/>
            <person name="Chan C."/>
        </authorList>
    </citation>
    <scope>NUCLEOTIDE SEQUENCE</scope>
</reference>
<comment type="caution">
    <text evidence="2">The sequence shown here is derived from an EMBL/GenBank/DDBJ whole genome shotgun (WGS) entry which is preliminary data.</text>
</comment>
<dbReference type="Proteomes" id="UP000649617">
    <property type="component" value="Unassembled WGS sequence"/>
</dbReference>
<dbReference type="AlphaFoldDB" id="A0A812PCL2"/>
<sequence>MLCRHSCAAGAVVVPESPRPNCAQKTRVVDARQKLLPAFDYGGPVNRACWLSFGLAASAALQKNLARSKRSQPRTILNSEQFGVEEASAQEVAEYEEEKAIEDAEEAAERRTDPQGPRDVDLARLRIWARSNRQFKVHPAIAVQDSRLVVSARIEKDSPLIGVMPEALLSANQGAKAEEDDKIGGALELAWRMLLENGFVAATGMVIQLSESDITVEAFLNLELVDELQDVVIQRQIRSLSDRVNDWFTRRCSETGVDSSQLRTEYLQSFSVAMSRAIFVQDKWVLVPVIDSVEVPGTSTEPGQPVMEANCRVEVEDMGEGRQLLMLVASCNLKEGDVMVRAVPATAEDMLLQHGAVVEADLSTELSLKAYLSESSQAQAVQRLVSGALPGRLFGDVIVPGLVKPYARFDGDGGTRMDDVAAAVGDTFLYAALLLSSNTEEPQKLEAGQIRDEFLSLAGAQKRGCLQELLQLMNSCLGEFPTSPTEDEKLLRSVRGCRRLAVSFRLYRKQALRQLIEEVQEAADRAQDRGGLPFAVLGKR</sequence>
<proteinExistence type="predicted"/>
<organism evidence="2 3">
    <name type="scientific">Symbiodinium pilosum</name>
    <name type="common">Dinoflagellate</name>
    <dbReference type="NCBI Taxonomy" id="2952"/>
    <lineage>
        <taxon>Eukaryota</taxon>
        <taxon>Sar</taxon>
        <taxon>Alveolata</taxon>
        <taxon>Dinophyceae</taxon>
        <taxon>Suessiales</taxon>
        <taxon>Symbiodiniaceae</taxon>
        <taxon>Symbiodinium</taxon>
    </lineage>
</organism>
<gene>
    <name evidence="2" type="ORF">SPIL2461_LOCUS7607</name>
</gene>
<evidence type="ECO:0000256" key="1">
    <source>
        <dbReference type="SAM" id="MobiDB-lite"/>
    </source>
</evidence>
<evidence type="ECO:0000313" key="2">
    <source>
        <dbReference type="EMBL" id="CAE7328509.1"/>
    </source>
</evidence>
<keyword evidence="3" id="KW-1185">Reference proteome</keyword>
<feature type="region of interest" description="Disordered" evidence="1">
    <location>
        <begin position="96"/>
        <end position="117"/>
    </location>
</feature>
<dbReference type="EMBL" id="CAJNIZ010012058">
    <property type="protein sequence ID" value="CAE7328509.1"/>
    <property type="molecule type" value="Genomic_DNA"/>
</dbReference>
<accession>A0A812PCL2</accession>